<proteinExistence type="predicted"/>
<reference evidence="7" key="1">
    <citation type="journal article" date="2019" name="Int. J. Syst. Evol. Microbiol.">
        <title>The Global Catalogue of Microorganisms (GCM) 10K type strain sequencing project: providing services to taxonomists for standard genome sequencing and annotation.</title>
        <authorList>
            <consortium name="The Broad Institute Genomics Platform"/>
            <consortium name="The Broad Institute Genome Sequencing Center for Infectious Disease"/>
            <person name="Wu L."/>
            <person name="Ma J."/>
        </authorList>
    </citation>
    <scope>NUCLEOTIDE SEQUENCE [LARGE SCALE GENOMIC DNA]</scope>
    <source>
        <strain evidence="7">JCM 15572</strain>
    </source>
</reference>
<evidence type="ECO:0000256" key="1">
    <source>
        <dbReference type="ARBA" id="ARBA00022679"/>
    </source>
</evidence>
<evidence type="ECO:0000259" key="5">
    <source>
        <dbReference type="PROSITE" id="PS50921"/>
    </source>
</evidence>
<keyword evidence="1" id="KW-0808">Transferase</keyword>
<dbReference type="EMBL" id="BAAAPH010000008">
    <property type="protein sequence ID" value="GAA1571433.1"/>
    <property type="molecule type" value="Genomic_DNA"/>
</dbReference>
<keyword evidence="3" id="KW-0805">Transcription regulation</keyword>
<gene>
    <name evidence="6" type="ORF">GCM10009804_29780</name>
</gene>
<keyword evidence="2" id="KW-0418">Kinase</keyword>
<name>A0ABP4P4J4_9ACTN</name>
<dbReference type="SUPFAM" id="SSF55781">
    <property type="entry name" value="GAF domain-like"/>
    <property type="match status" value="1"/>
</dbReference>
<sequence>MCRCDWVAREVLAASTPAVKRVEATGREQGRLQELATSATVEVPARFVEVCVGRGRVDDGLVRCRAGGVRVSGESIAEAFARLAVELHDVDGLEETVEAVVEFACQAVECDAAAAALIGADGDAEVLAMTDPKLSDLFRLQLESGEGPVLTAVRTGAVVSIPQVEAETRWSPVWRKQIAALGIQSALHLPLLVSGRHGAVLSLYREEPGGFDEADVAVAHILARHATVAIGTALRDENLSRAVDARKLVGQAMGILMERYGLDGDRAFEVLKRYSQNNNRKLRDVAQELIDTRRLPGSRGLDN</sequence>
<evidence type="ECO:0000256" key="4">
    <source>
        <dbReference type="ARBA" id="ARBA00023163"/>
    </source>
</evidence>
<dbReference type="InterPro" id="IPR036388">
    <property type="entry name" value="WH-like_DNA-bd_sf"/>
</dbReference>
<dbReference type="SMART" id="SM01012">
    <property type="entry name" value="ANTAR"/>
    <property type="match status" value="1"/>
</dbReference>
<dbReference type="PROSITE" id="PS50921">
    <property type="entry name" value="ANTAR"/>
    <property type="match status" value="1"/>
</dbReference>
<organism evidence="6 7">
    <name type="scientific">Kribbella hippodromi</name>
    <dbReference type="NCBI Taxonomy" id="434347"/>
    <lineage>
        <taxon>Bacteria</taxon>
        <taxon>Bacillati</taxon>
        <taxon>Actinomycetota</taxon>
        <taxon>Actinomycetes</taxon>
        <taxon>Propionibacteriales</taxon>
        <taxon>Kribbellaceae</taxon>
        <taxon>Kribbella</taxon>
    </lineage>
</organism>
<dbReference type="InterPro" id="IPR005561">
    <property type="entry name" value="ANTAR"/>
</dbReference>
<dbReference type="Gene3D" id="3.30.450.40">
    <property type="match status" value="1"/>
</dbReference>
<evidence type="ECO:0000256" key="3">
    <source>
        <dbReference type="ARBA" id="ARBA00023015"/>
    </source>
</evidence>
<evidence type="ECO:0000313" key="6">
    <source>
        <dbReference type="EMBL" id="GAA1571433.1"/>
    </source>
</evidence>
<comment type="caution">
    <text evidence="6">The sequence shown here is derived from an EMBL/GenBank/DDBJ whole genome shotgun (WGS) entry which is preliminary data.</text>
</comment>
<dbReference type="Pfam" id="PF13185">
    <property type="entry name" value="GAF_2"/>
    <property type="match status" value="1"/>
</dbReference>
<dbReference type="InterPro" id="IPR011006">
    <property type="entry name" value="CheY-like_superfamily"/>
</dbReference>
<dbReference type="SUPFAM" id="SSF52172">
    <property type="entry name" value="CheY-like"/>
    <property type="match status" value="1"/>
</dbReference>
<dbReference type="Gene3D" id="1.10.10.10">
    <property type="entry name" value="Winged helix-like DNA-binding domain superfamily/Winged helix DNA-binding domain"/>
    <property type="match status" value="1"/>
</dbReference>
<keyword evidence="7" id="KW-1185">Reference proteome</keyword>
<feature type="domain" description="ANTAR" evidence="5">
    <location>
        <begin position="229"/>
        <end position="290"/>
    </location>
</feature>
<dbReference type="Proteomes" id="UP001501705">
    <property type="component" value="Unassembled WGS sequence"/>
</dbReference>
<dbReference type="SMART" id="SM00065">
    <property type="entry name" value="GAF"/>
    <property type="match status" value="1"/>
</dbReference>
<protein>
    <recommendedName>
        <fullName evidence="5">ANTAR domain-containing protein</fullName>
    </recommendedName>
</protein>
<keyword evidence="4" id="KW-0804">Transcription</keyword>
<dbReference type="Pfam" id="PF03861">
    <property type="entry name" value="ANTAR"/>
    <property type="match status" value="1"/>
</dbReference>
<dbReference type="InterPro" id="IPR003018">
    <property type="entry name" value="GAF"/>
</dbReference>
<evidence type="ECO:0000313" key="7">
    <source>
        <dbReference type="Proteomes" id="UP001501705"/>
    </source>
</evidence>
<evidence type="ECO:0000256" key="2">
    <source>
        <dbReference type="ARBA" id="ARBA00022777"/>
    </source>
</evidence>
<accession>A0ABP4P4J4</accession>
<dbReference type="InterPro" id="IPR029016">
    <property type="entry name" value="GAF-like_dom_sf"/>
</dbReference>